<gene>
    <name evidence="2" type="ORF">SAMN05192539_103079</name>
</gene>
<name>A0A1H7DQQ6_9BURK</name>
<evidence type="ECO:0000256" key="1">
    <source>
        <dbReference type="SAM" id="MobiDB-lite"/>
    </source>
</evidence>
<accession>A0A1H7DQQ6</accession>
<reference evidence="3" key="1">
    <citation type="submission" date="2016-10" db="EMBL/GenBank/DDBJ databases">
        <authorList>
            <person name="Varghese N."/>
            <person name="Submissions S."/>
        </authorList>
    </citation>
    <scope>NUCLEOTIDE SEQUENCE [LARGE SCALE GENOMIC DNA]</scope>
    <source>
        <strain evidence="3">LMG 26031</strain>
    </source>
</reference>
<protein>
    <submittedName>
        <fullName evidence="2">Uncharacterized protein</fullName>
    </submittedName>
</protein>
<feature type="region of interest" description="Disordered" evidence="1">
    <location>
        <begin position="28"/>
        <end position="51"/>
    </location>
</feature>
<evidence type="ECO:0000313" key="3">
    <source>
        <dbReference type="Proteomes" id="UP000198866"/>
    </source>
</evidence>
<proteinExistence type="predicted"/>
<evidence type="ECO:0000313" key="2">
    <source>
        <dbReference type="EMBL" id="SEK01620.1"/>
    </source>
</evidence>
<sequence>MQDRTSLIEKTLWSVQLRVSSRLSVPDFTHGLPTGPTGYPRTEKHGAPPGASHAPVLMERDVISLRLPFVPFGATEPVRRGHASIGVGKTGSASRCRRRFQACQAFPVAQSLTQTVARTRTAPGSLNNVVPFGQPAMTGHAFPFIPCQDADVDISETPAAALGGRGAKAFESTRVEDGHGGQNCAVIWKPTVTRAVWNPAGL</sequence>
<dbReference type="Proteomes" id="UP000198866">
    <property type="component" value="Unassembled WGS sequence"/>
</dbReference>
<organism evidence="2 3">
    <name type="scientific">Paraburkholderia diazotrophica</name>
    <dbReference type="NCBI Taxonomy" id="667676"/>
    <lineage>
        <taxon>Bacteria</taxon>
        <taxon>Pseudomonadati</taxon>
        <taxon>Pseudomonadota</taxon>
        <taxon>Betaproteobacteria</taxon>
        <taxon>Burkholderiales</taxon>
        <taxon>Burkholderiaceae</taxon>
        <taxon>Paraburkholderia</taxon>
    </lineage>
</organism>
<dbReference type="AlphaFoldDB" id="A0A1H7DQQ6"/>
<keyword evidence="3" id="KW-1185">Reference proteome</keyword>
<dbReference type="EMBL" id="FNYE01000030">
    <property type="protein sequence ID" value="SEK01620.1"/>
    <property type="molecule type" value="Genomic_DNA"/>
</dbReference>